<reference evidence="2 3" key="1">
    <citation type="submission" date="2016-08" db="EMBL/GenBank/DDBJ databases">
        <authorList>
            <consortium name="Lentinula edodes genome sequencing consortium"/>
            <person name="Sakamoto Y."/>
            <person name="Nakade K."/>
            <person name="Sato S."/>
            <person name="Yoshida Y."/>
            <person name="Miyazaki K."/>
            <person name="Natsume S."/>
            <person name="Konno N."/>
        </authorList>
    </citation>
    <scope>NUCLEOTIDE SEQUENCE [LARGE SCALE GENOMIC DNA]</scope>
    <source>
        <strain evidence="2 3">NBRC 111202</strain>
    </source>
</reference>
<comment type="caution">
    <text evidence="2">The sequence shown here is derived from an EMBL/GenBank/DDBJ whole genome shotgun (WGS) entry which is preliminary data.</text>
</comment>
<sequence length="372" mass="38900">MKLMSSQNLQPGQAKDSHILELAPAADKDDRQWKEVADECMLTRLNVRDHTGGLIPEVDIQSALSGATVLATVNLKSWRWDKAKPTGFTADIVSIVILFRARPQTFVAAPFPLLPHLGPGKPAVSAWATPEVSTSTVAAVSTQEKKADGDTSTELDWVLPSTGSLNVTSGEKTTAKGKYVEGGGSKRVRLDGAPFYPAGDEYVKRDGHWVVAGQQPLSYAPVKAGEVSFAQSGAFCSAEEPGQPEGHTLLTERSPADILEDNVPGRDLVLVAGVTTTDSAEAVGGVRYVQLFAVTTVKAFGSVAASTADAKALVDLSTDTTATDLPTVTTEFTFGAETASVGGDPGVTSLNANGKRPGAAAKSPPAKVSKRK</sequence>
<reference evidence="2 3" key="2">
    <citation type="submission" date="2017-02" db="EMBL/GenBank/DDBJ databases">
        <title>A genome survey and senescence transcriptome analysis in Lentinula edodes.</title>
        <authorList>
            <person name="Sakamoto Y."/>
            <person name="Nakade K."/>
            <person name="Sato S."/>
            <person name="Yoshida Y."/>
            <person name="Miyazaki K."/>
            <person name="Natsume S."/>
            <person name="Konno N."/>
        </authorList>
    </citation>
    <scope>NUCLEOTIDE SEQUENCE [LARGE SCALE GENOMIC DNA]</scope>
    <source>
        <strain evidence="2 3">NBRC 111202</strain>
    </source>
</reference>
<accession>A0A1Q3DZB8</accession>
<evidence type="ECO:0000313" key="3">
    <source>
        <dbReference type="Proteomes" id="UP000188533"/>
    </source>
</evidence>
<evidence type="ECO:0000313" key="2">
    <source>
        <dbReference type="EMBL" id="GAW00109.1"/>
    </source>
</evidence>
<gene>
    <name evidence="2" type="ORF">LENED_001603</name>
</gene>
<dbReference type="Proteomes" id="UP000188533">
    <property type="component" value="Unassembled WGS sequence"/>
</dbReference>
<name>A0A1Q3DZB8_LENED</name>
<evidence type="ECO:0000256" key="1">
    <source>
        <dbReference type="SAM" id="MobiDB-lite"/>
    </source>
</evidence>
<feature type="compositionally biased region" description="Low complexity" evidence="1">
    <location>
        <begin position="354"/>
        <end position="372"/>
    </location>
</feature>
<keyword evidence="3" id="KW-1185">Reference proteome</keyword>
<proteinExistence type="predicted"/>
<protein>
    <submittedName>
        <fullName evidence="2">Uncharacterized protein</fullName>
    </submittedName>
</protein>
<organism evidence="2 3">
    <name type="scientific">Lentinula edodes</name>
    <name type="common">Shiitake mushroom</name>
    <name type="synonym">Lentinus edodes</name>
    <dbReference type="NCBI Taxonomy" id="5353"/>
    <lineage>
        <taxon>Eukaryota</taxon>
        <taxon>Fungi</taxon>
        <taxon>Dikarya</taxon>
        <taxon>Basidiomycota</taxon>
        <taxon>Agaricomycotina</taxon>
        <taxon>Agaricomycetes</taxon>
        <taxon>Agaricomycetidae</taxon>
        <taxon>Agaricales</taxon>
        <taxon>Marasmiineae</taxon>
        <taxon>Omphalotaceae</taxon>
        <taxon>Lentinula</taxon>
    </lineage>
</organism>
<dbReference type="EMBL" id="BDGU01000025">
    <property type="protein sequence ID" value="GAW00109.1"/>
    <property type="molecule type" value="Genomic_DNA"/>
</dbReference>
<dbReference type="AlphaFoldDB" id="A0A1Q3DZB8"/>
<feature type="region of interest" description="Disordered" evidence="1">
    <location>
        <begin position="336"/>
        <end position="372"/>
    </location>
</feature>